<feature type="domain" description="RagB/SusD" evidence="6">
    <location>
        <begin position="344"/>
        <end position="419"/>
    </location>
</feature>
<dbReference type="EMBL" id="SGIT01000003">
    <property type="protein sequence ID" value="RZF58926.1"/>
    <property type="molecule type" value="Genomic_DNA"/>
</dbReference>
<dbReference type="Pfam" id="PF07980">
    <property type="entry name" value="SusD_RagB"/>
    <property type="match status" value="1"/>
</dbReference>
<evidence type="ECO:0000256" key="3">
    <source>
        <dbReference type="ARBA" id="ARBA00022729"/>
    </source>
</evidence>
<organism evidence="8 9">
    <name type="scientific">Sphingobacterium corticibacterium</name>
    <dbReference type="NCBI Taxonomy" id="2484746"/>
    <lineage>
        <taxon>Bacteria</taxon>
        <taxon>Pseudomonadati</taxon>
        <taxon>Bacteroidota</taxon>
        <taxon>Sphingobacteriia</taxon>
        <taxon>Sphingobacteriales</taxon>
        <taxon>Sphingobacteriaceae</taxon>
        <taxon>Sphingobacterium</taxon>
    </lineage>
</organism>
<dbReference type="GO" id="GO:0009279">
    <property type="term" value="C:cell outer membrane"/>
    <property type="evidence" value="ECO:0007669"/>
    <property type="project" value="UniProtKB-SubCell"/>
</dbReference>
<keyword evidence="3" id="KW-0732">Signal</keyword>
<dbReference type="Pfam" id="PF14322">
    <property type="entry name" value="SusD-like_3"/>
    <property type="match status" value="1"/>
</dbReference>
<dbReference type="SUPFAM" id="SSF48452">
    <property type="entry name" value="TPR-like"/>
    <property type="match status" value="1"/>
</dbReference>
<dbReference type="AlphaFoldDB" id="A0A4Q6XRQ9"/>
<gene>
    <name evidence="8" type="ORF">EWE74_16535</name>
</gene>
<dbReference type="Proteomes" id="UP000292855">
    <property type="component" value="Unassembled WGS sequence"/>
</dbReference>
<evidence type="ECO:0000313" key="9">
    <source>
        <dbReference type="Proteomes" id="UP000292855"/>
    </source>
</evidence>
<evidence type="ECO:0000256" key="2">
    <source>
        <dbReference type="ARBA" id="ARBA00006275"/>
    </source>
</evidence>
<evidence type="ECO:0000259" key="7">
    <source>
        <dbReference type="Pfam" id="PF14322"/>
    </source>
</evidence>
<dbReference type="InterPro" id="IPR033985">
    <property type="entry name" value="SusD-like_N"/>
</dbReference>
<keyword evidence="5" id="KW-0998">Cell outer membrane</keyword>
<dbReference type="InterPro" id="IPR011990">
    <property type="entry name" value="TPR-like_helical_dom_sf"/>
</dbReference>
<comment type="caution">
    <text evidence="8">The sequence shown here is derived from an EMBL/GenBank/DDBJ whole genome shotgun (WGS) entry which is preliminary data.</text>
</comment>
<keyword evidence="9" id="KW-1185">Reference proteome</keyword>
<evidence type="ECO:0000256" key="5">
    <source>
        <dbReference type="ARBA" id="ARBA00023237"/>
    </source>
</evidence>
<accession>A0A4Q6XRQ9</accession>
<proteinExistence type="inferred from homology"/>
<evidence type="ECO:0000256" key="4">
    <source>
        <dbReference type="ARBA" id="ARBA00023136"/>
    </source>
</evidence>
<reference evidence="8 9" key="1">
    <citation type="submission" date="2019-02" db="EMBL/GenBank/DDBJ databases">
        <authorList>
            <person name="Li Y."/>
        </authorList>
    </citation>
    <scope>NUCLEOTIDE SEQUENCE [LARGE SCALE GENOMIC DNA]</scope>
    <source>
        <strain evidence="8 9">30C10-4-7</strain>
    </source>
</reference>
<evidence type="ECO:0000259" key="6">
    <source>
        <dbReference type="Pfam" id="PF07980"/>
    </source>
</evidence>
<dbReference type="Gene3D" id="1.25.40.390">
    <property type="match status" value="1"/>
</dbReference>
<name>A0A4Q6XRQ9_9SPHI</name>
<protein>
    <submittedName>
        <fullName evidence="8">RagB/SusD family nutrient uptake outer membrane protein</fullName>
    </submittedName>
</protein>
<dbReference type="OrthoDB" id="653598at2"/>
<evidence type="ECO:0000256" key="1">
    <source>
        <dbReference type="ARBA" id="ARBA00004442"/>
    </source>
</evidence>
<sequence length="464" mass="53281">MSTFNFFSMKRTVFFLTILFCLGCGKSFLEKKTNVSDLTPYRIQDYQALLDDASTMNNWSSCQLGTIAADEIQVDEVALQNFNPYHQRNTYLWYRENLFQGEQSNDWNRAFQRILYCNQVLDGLAGLTPSEGDTEAWNNVKGSALFYRAYAYYQLAQLFCEVYDAETAVNSLGLPLRKEADITVTVGRSNLQDTYDFMLNDLKTAYDLLPLEPLVYERPSRLAVQSLLARIYWNLGKYDEALDESVQVLQTKNILIDYNSVEPNPAPVSIFLPIAKNNPEIIFDATMSMPQIASIGAVAVNETQIELYEEGDLRKNIYFKEFNGFTIYLGSYSSRGAPFSGFSVGELLLVAAECEARKGNLERALLYLNRLRSHRFGSSSFTELISDDQTEILEWILLERRRELVFRGVRWEDIRRLNKEMRFPVTIVKTFLDEKIEIFPGDSRYVFPLPDNAVDLGGLEQNNR</sequence>
<comment type="subcellular location">
    <subcellularLocation>
        <location evidence="1">Cell outer membrane</location>
    </subcellularLocation>
</comment>
<dbReference type="InterPro" id="IPR012944">
    <property type="entry name" value="SusD_RagB_dom"/>
</dbReference>
<feature type="domain" description="SusD-like N-terminal" evidence="7">
    <location>
        <begin position="28"/>
        <end position="232"/>
    </location>
</feature>
<evidence type="ECO:0000313" key="8">
    <source>
        <dbReference type="EMBL" id="RZF58926.1"/>
    </source>
</evidence>
<comment type="similarity">
    <text evidence="2">Belongs to the SusD family.</text>
</comment>
<keyword evidence="4" id="KW-0472">Membrane</keyword>